<accession>A0A812R9F2</accession>
<protein>
    <submittedName>
        <fullName evidence="2">Uncharacterized protein</fullName>
    </submittedName>
</protein>
<name>A0A812R9F2_9DINO</name>
<sequence>MSANVLFPGSKRLLELEEENRRLRKAAPHPQAGRRPRKFGVNHWGQQNSCKRNHRKLATKQYAGRQSLALRKQKDRDRRLKTEALPTNSALEIAAVKELQKLGFLKELSVSFQPLLVDRQDSSTATCVAQVFLRCTDGDCRQRINVLTLQNWLPCTDRIGSKTTPNKLLLLLRAWVATGLGRPPSAYTLARAAGMTYKPVKAVLDSLVSLESRAGRERNECLRLKGVVEVDATSLRLVRVYAGSKTFETPIKKWLAAHPRTPRPAYWLLHFRLVGAVQRSDNRKLVVRLLEHKVAPAGGKPPEGTQEIINSGLLRSVSKGSTLMADGAKSWSAAARQAGHRGDTHHVCHSKAQYTASSPNGGKTLGTQLLDRSWGCLKTCIPPNLSSRKHSSGEPAVLECVFQTLWRKSVGAAKLLAELGGLARQA</sequence>
<proteinExistence type="predicted"/>
<keyword evidence="3" id="KW-1185">Reference proteome</keyword>
<dbReference type="Proteomes" id="UP000604046">
    <property type="component" value="Unassembled WGS sequence"/>
</dbReference>
<gene>
    <name evidence="2" type="ORF">SNAT2548_LOCUS23217</name>
</gene>
<evidence type="ECO:0000256" key="1">
    <source>
        <dbReference type="SAM" id="MobiDB-lite"/>
    </source>
</evidence>
<evidence type="ECO:0000313" key="2">
    <source>
        <dbReference type="EMBL" id="CAE7426619.1"/>
    </source>
</evidence>
<comment type="caution">
    <text evidence="2">The sequence shown here is derived from an EMBL/GenBank/DDBJ whole genome shotgun (WGS) entry which is preliminary data.</text>
</comment>
<feature type="compositionally biased region" description="Basic residues" evidence="1">
    <location>
        <begin position="22"/>
        <end position="40"/>
    </location>
</feature>
<evidence type="ECO:0000313" key="3">
    <source>
        <dbReference type="Proteomes" id="UP000604046"/>
    </source>
</evidence>
<dbReference type="AlphaFoldDB" id="A0A812R9F2"/>
<dbReference type="OrthoDB" id="438089at2759"/>
<organism evidence="2 3">
    <name type="scientific">Symbiodinium natans</name>
    <dbReference type="NCBI Taxonomy" id="878477"/>
    <lineage>
        <taxon>Eukaryota</taxon>
        <taxon>Sar</taxon>
        <taxon>Alveolata</taxon>
        <taxon>Dinophyceae</taxon>
        <taxon>Suessiales</taxon>
        <taxon>Symbiodiniaceae</taxon>
        <taxon>Symbiodinium</taxon>
    </lineage>
</organism>
<dbReference type="EMBL" id="CAJNDS010002313">
    <property type="protein sequence ID" value="CAE7426619.1"/>
    <property type="molecule type" value="Genomic_DNA"/>
</dbReference>
<reference evidence="2" key="1">
    <citation type="submission" date="2021-02" db="EMBL/GenBank/DDBJ databases">
        <authorList>
            <person name="Dougan E. K."/>
            <person name="Rhodes N."/>
            <person name="Thang M."/>
            <person name="Chan C."/>
        </authorList>
    </citation>
    <scope>NUCLEOTIDE SEQUENCE</scope>
</reference>
<feature type="region of interest" description="Disordered" evidence="1">
    <location>
        <begin position="22"/>
        <end position="46"/>
    </location>
</feature>